<dbReference type="GO" id="GO:0005524">
    <property type="term" value="F:ATP binding"/>
    <property type="evidence" value="ECO:0007669"/>
    <property type="project" value="InterPro"/>
</dbReference>
<organism evidence="2 3">
    <name type="scientific">Xylaria arbuscula</name>
    <dbReference type="NCBI Taxonomy" id="114810"/>
    <lineage>
        <taxon>Eukaryota</taxon>
        <taxon>Fungi</taxon>
        <taxon>Dikarya</taxon>
        <taxon>Ascomycota</taxon>
        <taxon>Pezizomycotina</taxon>
        <taxon>Sordariomycetes</taxon>
        <taxon>Xylariomycetidae</taxon>
        <taxon>Xylariales</taxon>
        <taxon>Xylariaceae</taxon>
        <taxon>Xylaria</taxon>
    </lineage>
</organism>
<evidence type="ECO:0000313" key="3">
    <source>
        <dbReference type="Proteomes" id="UP001148614"/>
    </source>
</evidence>
<accession>A0A9W8TN32</accession>
<dbReference type="AlphaFoldDB" id="A0A9W8TN32"/>
<dbReference type="SUPFAM" id="SSF56112">
    <property type="entry name" value="Protein kinase-like (PK-like)"/>
    <property type="match status" value="1"/>
</dbReference>
<dbReference type="Gene3D" id="1.10.510.10">
    <property type="entry name" value="Transferase(Phosphotransferase) domain 1"/>
    <property type="match status" value="1"/>
</dbReference>
<evidence type="ECO:0000259" key="1">
    <source>
        <dbReference type="PROSITE" id="PS50011"/>
    </source>
</evidence>
<dbReference type="EMBL" id="JANPWZ010000678">
    <property type="protein sequence ID" value="KAJ3573484.1"/>
    <property type="molecule type" value="Genomic_DNA"/>
</dbReference>
<feature type="domain" description="Protein kinase" evidence="1">
    <location>
        <begin position="80"/>
        <end position="487"/>
    </location>
</feature>
<proteinExistence type="predicted"/>
<dbReference type="PROSITE" id="PS50011">
    <property type="entry name" value="PROTEIN_KINASE_DOM"/>
    <property type="match status" value="1"/>
</dbReference>
<reference evidence="2" key="1">
    <citation type="submission" date="2022-07" db="EMBL/GenBank/DDBJ databases">
        <title>Genome Sequence of Xylaria arbuscula.</title>
        <authorList>
            <person name="Buettner E."/>
        </authorList>
    </citation>
    <scope>NUCLEOTIDE SEQUENCE</scope>
    <source>
        <strain evidence="2">VT107</strain>
    </source>
</reference>
<dbReference type="GO" id="GO:0004672">
    <property type="term" value="F:protein kinase activity"/>
    <property type="evidence" value="ECO:0007669"/>
    <property type="project" value="InterPro"/>
</dbReference>
<name>A0A9W8TN32_9PEZI</name>
<dbReference type="InterPro" id="IPR011009">
    <property type="entry name" value="Kinase-like_dom_sf"/>
</dbReference>
<keyword evidence="3" id="KW-1185">Reference proteome</keyword>
<dbReference type="VEuPathDB" id="FungiDB:F4678DRAFT_486067"/>
<protein>
    <recommendedName>
        <fullName evidence="1">Protein kinase domain-containing protein</fullName>
    </recommendedName>
</protein>
<dbReference type="Proteomes" id="UP001148614">
    <property type="component" value="Unassembled WGS sequence"/>
</dbReference>
<sequence length="487" mass="54351">MKERLSVAYGTAAWACQSIQKTKKKKKKKKKLTIIQNKPFPENNKMEGGGIEGGAGVSEQAIRGAQYIKAFFEGRSDRNFVFERIISQGSWGFTVQMMMRSNEAPETLSPRPLGNAFGLQPISSLLDSPVRQSFNQFNPMSRGLVPSFGPSFRPSLGRGSQIPRASQSATRFVMKRSLAEVGENNITKEIDTLNRLRGSMHIAQPSHVIDDPRWNNVMQSLKGPTLVMDWIDHGLLWSFYERRAEVDEPLPNRLLWALFLCLCRMVVALTWPQRDLGRPISAGLEIETIPPANLSGERPPKARLLHGDFHGQNIMIDQLEPQEHGTAPVLKLIDFGLSRDLPVRVNEPRNIVVKTNIRAIGEVMLGLLRGNVKGGPGLMDITYNGETRKINSYATDLDRLSSKYRAPSILVAKHQERIANLDPDIRSLVASCVAVGIDDRPDIEDLLGIVEQNAKSKTANDYVGYKYANLETDAAIKRIIDTHMFDA</sequence>
<evidence type="ECO:0000313" key="2">
    <source>
        <dbReference type="EMBL" id="KAJ3573484.1"/>
    </source>
</evidence>
<dbReference type="InterPro" id="IPR000719">
    <property type="entry name" value="Prot_kinase_dom"/>
</dbReference>
<comment type="caution">
    <text evidence="2">The sequence shown here is derived from an EMBL/GenBank/DDBJ whole genome shotgun (WGS) entry which is preliminary data.</text>
</comment>
<gene>
    <name evidence="2" type="ORF">NPX13_g4679</name>
</gene>